<keyword evidence="5" id="KW-0804">Transcription</keyword>
<dbReference type="SMART" id="SM00576">
    <property type="entry name" value="BTP"/>
    <property type="match status" value="1"/>
</dbReference>
<evidence type="ECO:0000256" key="2">
    <source>
        <dbReference type="ARBA" id="ARBA00008767"/>
    </source>
</evidence>
<evidence type="ECO:0000256" key="5">
    <source>
        <dbReference type="ARBA" id="ARBA00023163"/>
    </source>
</evidence>
<comment type="similarity">
    <text evidence="2">Belongs to the TAF8 family.</text>
</comment>
<dbReference type="OMA" id="HVIQAPQ"/>
<evidence type="ECO:0000256" key="1">
    <source>
        <dbReference type="ARBA" id="ARBA00004123"/>
    </source>
</evidence>
<dbReference type="RefSeq" id="XP_020916358.1">
    <property type="nucleotide sequence ID" value="XM_021060699.1"/>
</dbReference>
<dbReference type="Pfam" id="PF10406">
    <property type="entry name" value="TAF8_C"/>
    <property type="match status" value="1"/>
</dbReference>
<keyword evidence="4" id="KW-0805">Transcription regulation</keyword>
<dbReference type="EnsemblMetazoa" id="XM_021060699.1">
    <property type="protein sequence ID" value="XP_020916358.1"/>
    <property type="gene ID" value="LOC110253746"/>
</dbReference>
<evidence type="ECO:0000256" key="7">
    <source>
        <dbReference type="SAM" id="MobiDB-lite"/>
    </source>
</evidence>
<dbReference type="GO" id="GO:0006367">
    <property type="term" value="P:transcription initiation at RNA polymerase II promoter"/>
    <property type="evidence" value="ECO:0007669"/>
    <property type="project" value="TreeGrafter"/>
</dbReference>
<feature type="domain" description="Bromodomain associated" evidence="8">
    <location>
        <begin position="6"/>
        <end position="82"/>
    </location>
</feature>
<dbReference type="Proteomes" id="UP000887567">
    <property type="component" value="Unplaced"/>
</dbReference>
<accession>A0A913Y8E3</accession>
<comment type="subcellular location">
    <subcellularLocation>
        <location evidence="1">Nucleus</location>
    </subcellularLocation>
</comment>
<evidence type="ECO:0000313" key="10">
    <source>
        <dbReference type="Proteomes" id="UP000887567"/>
    </source>
</evidence>
<dbReference type="Gene3D" id="1.10.20.10">
    <property type="entry name" value="Histone, subunit A"/>
    <property type="match status" value="1"/>
</dbReference>
<evidence type="ECO:0000256" key="6">
    <source>
        <dbReference type="ARBA" id="ARBA00023242"/>
    </source>
</evidence>
<feature type="compositionally biased region" description="Polar residues" evidence="7">
    <location>
        <begin position="219"/>
        <end position="236"/>
    </location>
</feature>
<evidence type="ECO:0000256" key="3">
    <source>
        <dbReference type="ARBA" id="ARBA00017307"/>
    </source>
</evidence>
<dbReference type="PANTHER" id="PTHR46469">
    <property type="entry name" value="TRANSCRIPTION INITIATION FACTOR TFIID SUBUNIT 8"/>
    <property type="match status" value="1"/>
</dbReference>
<protein>
    <recommendedName>
        <fullName evidence="3">Transcription initiation factor TFIID subunit 8</fullName>
    </recommendedName>
</protein>
<dbReference type="KEGG" id="epa:110253746"/>
<feature type="region of interest" description="Disordered" evidence="7">
    <location>
        <begin position="212"/>
        <end position="253"/>
    </location>
</feature>
<dbReference type="GeneID" id="110253746"/>
<dbReference type="AlphaFoldDB" id="A0A913Y8E3"/>
<dbReference type="GO" id="GO:0046982">
    <property type="term" value="F:protein heterodimerization activity"/>
    <property type="evidence" value="ECO:0007669"/>
    <property type="project" value="InterPro"/>
</dbReference>
<feature type="compositionally biased region" description="Basic residues" evidence="7">
    <location>
        <begin position="243"/>
        <end position="253"/>
    </location>
</feature>
<dbReference type="OrthoDB" id="2193813at2759"/>
<dbReference type="CDD" id="cd08049">
    <property type="entry name" value="TAF8"/>
    <property type="match status" value="1"/>
</dbReference>
<keyword evidence="10" id="KW-1185">Reference proteome</keyword>
<reference evidence="9" key="1">
    <citation type="submission" date="2022-11" db="UniProtKB">
        <authorList>
            <consortium name="EnsemblMetazoa"/>
        </authorList>
    </citation>
    <scope>IDENTIFICATION</scope>
</reference>
<sequence length="253" mass="27898">MASESGSVHRNILQMSVSAICREQGFSSASRLAIETLTEMLQSYLLELARGAKTHCELSTRVKPTLGDVKMALIDVGADLDSIPHYAKRSHRLHLNNPLKSKIMPAPKALEAGNKQARPSYIPTHLPAFPDPHSYVKTPTARQLSEEYKAVRERYANQRKEIEQGLAKFLAKTAEHKAAVCQGLENDPACLLIMDSPPHLPYLPAIVGCEEDGDDQLEENSNSKLDKSSGNTTDVSDNPFMRPAKRVRKGKVS</sequence>
<dbReference type="PANTHER" id="PTHR46469:SF1">
    <property type="entry name" value="TRANSCRIPTION INITIATION FACTOR TFIID SUBUNIT 8"/>
    <property type="match status" value="1"/>
</dbReference>
<evidence type="ECO:0000256" key="4">
    <source>
        <dbReference type="ARBA" id="ARBA00023015"/>
    </source>
</evidence>
<dbReference type="InterPro" id="IPR006565">
    <property type="entry name" value="BTP"/>
</dbReference>
<name>A0A913Y8E3_EXADI</name>
<evidence type="ECO:0000313" key="9">
    <source>
        <dbReference type="EnsemblMetazoa" id="XP_020916358.1"/>
    </source>
</evidence>
<proteinExistence type="inferred from homology"/>
<dbReference type="GO" id="GO:0005669">
    <property type="term" value="C:transcription factor TFIID complex"/>
    <property type="evidence" value="ECO:0007669"/>
    <property type="project" value="InterPro"/>
</dbReference>
<dbReference type="Pfam" id="PF07524">
    <property type="entry name" value="Bromo_TP"/>
    <property type="match status" value="1"/>
</dbReference>
<keyword evidence="6" id="KW-0539">Nucleus</keyword>
<dbReference type="CDD" id="cd22918">
    <property type="entry name" value="HFD_TAF8"/>
    <property type="match status" value="1"/>
</dbReference>
<dbReference type="InterPro" id="IPR037818">
    <property type="entry name" value="TAF8"/>
</dbReference>
<dbReference type="InterPro" id="IPR009072">
    <property type="entry name" value="Histone-fold"/>
</dbReference>
<dbReference type="InterPro" id="IPR019473">
    <property type="entry name" value="TFIID_su8_C"/>
</dbReference>
<dbReference type="SUPFAM" id="SSF47113">
    <property type="entry name" value="Histone-fold"/>
    <property type="match status" value="1"/>
</dbReference>
<evidence type="ECO:0000259" key="8">
    <source>
        <dbReference type="SMART" id="SM00576"/>
    </source>
</evidence>
<organism evidence="9 10">
    <name type="scientific">Exaiptasia diaphana</name>
    <name type="common">Tropical sea anemone</name>
    <name type="synonym">Aiptasia pulchella</name>
    <dbReference type="NCBI Taxonomy" id="2652724"/>
    <lineage>
        <taxon>Eukaryota</taxon>
        <taxon>Metazoa</taxon>
        <taxon>Cnidaria</taxon>
        <taxon>Anthozoa</taxon>
        <taxon>Hexacorallia</taxon>
        <taxon>Actiniaria</taxon>
        <taxon>Aiptasiidae</taxon>
        <taxon>Exaiptasia</taxon>
    </lineage>
</organism>